<dbReference type="InterPro" id="IPR013096">
    <property type="entry name" value="Cupin_2"/>
</dbReference>
<dbReference type="KEGG" id="bda:FSZ17_07820"/>
<dbReference type="PROSITE" id="PS50943">
    <property type="entry name" value="HTH_CROC1"/>
    <property type="match status" value="1"/>
</dbReference>
<evidence type="ECO:0000256" key="2">
    <source>
        <dbReference type="ARBA" id="ARBA00023125"/>
    </source>
</evidence>
<organism evidence="5 6">
    <name type="scientific">Cytobacillus dafuensis</name>
    <name type="common">Bacillus dafuensis</name>
    <dbReference type="NCBI Taxonomy" id="1742359"/>
    <lineage>
        <taxon>Bacteria</taxon>
        <taxon>Bacillati</taxon>
        <taxon>Bacillota</taxon>
        <taxon>Bacilli</taxon>
        <taxon>Bacillales</taxon>
        <taxon>Bacillaceae</taxon>
        <taxon>Cytobacillus</taxon>
    </lineage>
</organism>
<dbReference type="SUPFAM" id="SSF51182">
    <property type="entry name" value="RmlC-like cupins"/>
    <property type="match status" value="1"/>
</dbReference>
<keyword evidence="2" id="KW-0238">DNA-binding</keyword>
<dbReference type="InterPro" id="IPR014710">
    <property type="entry name" value="RmlC-like_jellyroll"/>
</dbReference>
<dbReference type="PANTHER" id="PTHR46797">
    <property type="entry name" value="HTH-TYPE TRANSCRIPTIONAL REGULATOR"/>
    <property type="match status" value="1"/>
</dbReference>
<keyword evidence="3" id="KW-0804">Transcription</keyword>
<name>A0A5B8Z289_CYTDA</name>
<dbReference type="SMART" id="SM00530">
    <property type="entry name" value="HTH_XRE"/>
    <property type="match status" value="1"/>
</dbReference>
<dbReference type="InterPro" id="IPR001387">
    <property type="entry name" value="Cro/C1-type_HTH"/>
</dbReference>
<reference evidence="6" key="1">
    <citation type="submission" date="2019-08" db="EMBL/GenBank/DDBJ databases">
        <authorList>
            <person name="Zheng X."/>
        </authorList>
    </citation>
    <scope>NUCLEOTIDE SEQUENCE [LARGE SCALE GENOMIC DNA]</scope>
    <source>
        <strain evidence="6">FJAT-25496</strain>
    </source>
</reference>
<dbReference type="InterPro" id="IPR010982">
    <property type="entry name" value="Lambda_DNA-bd_dom_sf"/>
</dbReference>
<proteinExistence type="predicted"/>
<protein>
    <submittedName>
        <fullName evidence="5">Helix-turn-helix domain-containing protein</fullName>
    </submittedName>
</protein>
<dbReference type="Gene3D" id="1.10.260.40">
    <property type="entry name" value="lambda repressor-like DNA-binding domains"/>
    <property type="match status" value="1"/>
</dbReference>
<dbReference type="Proteomes" id="UP000321555">
    <property type="component" value="Chromosome"/>
</dbReference>
<feature type="domain" description="HTH cro/C1-type" evidence="4">
    <location>
        <begin position="12"/>
        <end position="66"/>
    </location>
</feature>
<dbReference type="Pfam" id="PF01381">
    <property type="entry name" value="HTH_3"/>
    <property type="match status" value="1"/>
</dbReference>
<dbReference type="SUPFAM" id="SSF47413">
    <property type="entry name" value="lambda repressor-like DNA-binding domains"/>
    <property type="match status" value="1"/>
</dbReference>
<evidence type="ECO:0000256" key="1">
    <source>
        <dbReference type="ARBA" id="ARBA00023015"/>
    </source>
</evidence>
<dbReference type="OrthoDB" id="9781521at2"/>
<evidence type="ECO:0000313" key="5">
    <source>
        <dbReference type="EMBL" id="QED47160.1"/>
    </source>
</evidence>
<dbReference type="STRING" id="1742359.GCA_001439625_03907"/>
<evidence type="ECO:0000313" key="6">
    <source>
        <dbReference type="Proteomes" id="UP000321555"/>
    </source>
</evidence>
<dbReference type="InterPro" id="IPR050807">
    <property type="entry name" value="TransReg_Diox_bact_type"/>
</dbReference>
<dbReference type="EMBL" id="CP042593">
    <property type="protein sequence ID" value="QED47160.1"/>
    <property type="molecule type" value="Genomic_DNA"/>
</dbReference>
<dbReference type="RefSeq" id="WP_057774426.1">
    <property type="nucleotide sequence ID" value="NZ_CP042593.1"/>
</dbReference>
<dbReference type="Pfam" id="PF07883">
    <property type="entry name" value="Cupin_2"/>
    <property type="match status" value="1"/>
</dbReference>
<dbReference type="AlphaFoldDB" id="A0A5B8Z289"/>
<dbReference type="PANTHER" id="PTHR46797:SF23">
    <property type="entry name" value="HTH-TYPE TRANSCRIPTIONAL REGULATOR SUTR"/>
    <property type="match status" value="1"/>
</dbReference>
<dbReference type="InterPro" id="IPR011051">
    <property type="entry name" value="RmlC_Cupin_sf"/>
</dbReference>
<evidence type="ECO:0000256" key="3">
    <source>
        <dbReference type="ARBA" id="ARBA00023163"/>
    </source>
</evidence>
<gene>
    <name evidence="5" type="ORF">FSZ17_07820</name>
</gene>
<keyword evidence="1" id="KW-0805">Transcription regulation</keyword>
<dbReference type="GO" id="GO:0003677">
    <property type="term" value="F:DNA binding"/>
    <property type="evidence" value="ECO:0007669"/>
    <property type="project" value="UniProtKB-KW"/>
</dbReference>
<dbReference type="GO" id="GO:0005829">
    <property type="term" value="C:cytosol"/>
    <property type="evidence" value="ECO:0007669"/>
    <property type="project" value="TreeGrafter"/>
</dbReference>
<dbReference type="Gene3D" id="2.60.120.10">
    <property type="entry name" value="Jelly Rolls"/>
    <property type="match status" value="1"/>
</dbReference>
<dbReference type="CDD" id="cd00093">
    <property type="entry name" value="HTH_XRE"/>
    <property type="match status" value="1"/>
</dbReference>
<sequence length="183" mass="20742">MDNIQKNIGENLRNIRKTRGYSLDAASEITGVSKAMLGQIERGESNPTVTTLWKIASGLQVSFSSLIKEEPSDVLFVDLKSISPVMESKGDYRVYPIFPFDPRKKFEIYIVEIEPGCKHTSDKHTEGVEEFITVMTGFLEVHIGNQQIQIQTGNSIRFLANKMHTYKNIGSDMVRCQVVMYYP</sequence>
<keyword evidence="6" id="KW-1185">Reference proteome</keyword>
<evidence type="ECO:0000259" key="4">
    <source>
        <dbReference type="PROSITE" id="PS50943"/>
    </source>
</evidence>
<dbReference type="GO" id="GO:0003700">
    <property type="term" value="F:DNA-binding transcription factor activity"/>
    <property type="evidence" value="ECO:0007669"/>
    <property type="project" value="TreeGrafter"/>
</dbReference>
<accession>A0A5B8Z289</accession>
<dbReference type="CDD" id="cd02209">
    <property type="entry name" value="cupin_XRE_C"/>
    <property type="match status" value="1"/>
</dbReference>